<keyword evidence="2" id="KW-1185">Reference proteome</keyword>
<accession>A0AAP2E023</accession>
<organism evidence="1 2">
    <name type="scientific">Dawidia cretensis</name>
    <dbReference type="NCBI Taxonomy" id="2782350"/>
    <lineage>
        <taxon>Bacteria</taxon>
        <taxon>Pseudomonadati</taxon>
        <taxon>Bacteroidota</taxon>
        <taxon>Cytophagia</taxon>
        <taxon>Cytophagales</taxon>
        <taxon>Chryseotaleaceae</taxon>
        <taxon>Dawidia</taxon>
    </lineage>
</organism>
<sequence length="46" mass="5019">MYNNTAVVQGLIDWLKANAHPKAIVGLLAGDYLASFYTQFGFIQAS</sequence>
<evidence type="ECO:0000313" key="2">
    <source>
        <dbReference type="Proteomes" id="UP001319080"/>
    </source>
</evidence>
<evidence type="ECO:0000313" key="1">
    <source>
        <dbReference type="EMBL" id="MBT1710705.1"/>
    </source>
</evidence>
<comment type="caution">
    <text evidence="1">The sequence shown here is derived from an EMBL/GenBank/DDBJ whole genome shotgun (WGS) entry which is preliminary data.</text>
</comment>
<protein>
    <submittedName>
        <fullName evidence="1">Uncharacterized protein</fullName>
    </submittedName>
</protein>
<dbReference type="Proteomes" id="UP001319080">
    <property type="component" value="Unassembled WGS sequence"/>
</dbReference>
<gene>
    <name evidence="1" type="ORF">KK062_20865</name>
</gene>
<dbReference type="EMBL" id="JAHESE010000025">
    <property type="protein sequence ID" value="MBT1710705.1"/>
    <property type="molecule type" value="Genomic_DNA"/>
</dbReference>
<dbReference type="AlphaFoldDB" id="A0AAP2E023"/>
<proteinExistence type="predicted"/>
<reference evidence="1 2" key="1">
    <citation type="submission" date="2021-05" db="EMBL/GenBank/DDBJ databases">
        <title>A Polyphasic approach of four new species of the genus Ohtaekwangia: Ohtaekwangia histidinii sp. nov., Ohtaekwangia cretensis sp. nov., Ohtaekwangia indiensis sp. nov., Ohtaekwangia reichenbachii sp. nov. from diverse environment.</title>
        <authorList>
            <person name="Octaviana S."/>
        </authorList>
    </citation>
    <scope>NUCLEOTIDE SEQUENCE [LARGE SCALE GENOMIC DNA]</scope>
    <source>
        <strain evidence="1 2">PWU5</strain>
    </source>
</reference>
<name>A0AAP2E023_9BACT</name>